<feature type="domain" description="GS beta-grasp" evidence="5">
    <location>
        <begin position="16"/>
        <end position="112"/>
    </location>
</feature>
<dbReference type="InterPro" id="IPR036651">
    <property type="entry name" value="Gln_synt_N_sf"/>
</dbReference>
<dbReference type="PROSITE" id="PS51986">
    <property type="entry name" value="GS_BETA_GRASP"/>
    <property type="match status" value="1"/>
</dbReference>
<dbReference type="GO" id="GO:0005524">
    <property type="term" value="F:ATP binding"/>
    <property type="evidence" value="ECO:0007669"/>
    <property type="project" value="UniProtKB-KW"/>
</dbReference>
<dbReference type="Gene3D" id="3.10.20.70">
    <property type="entry name" value="Glutamine synthetase, N-terminal domain"/>
    <property type="match status" value="1"/>
</dbReference>
<evidence type="ECO:0000313" key="7">
    <source>
        <dbReference type="EMBL" id="CAB4879906.1"/>
    </source>
</evidence>
<dbReference type="GO" id="GO:0006576">
    <property type="term" value="P:biogenic amine metabolic process"/>
    <property type="evidence" value="ECO:0007669"/>
    <property type="project" value="UniProtKB-ARBA"/>
</dbReference>
<sequence length="452" mass="49814">MSSLSVDQLKKSIADKSIDTVVIAMTDMQGRLVGKRVDAKFFLDEVLGHGTEGCNYLLAADVDMNTVDGYAMSSWERGYSDFAMIGDTDTLRMIPWQDGAALLLADVQWLDGTDVVASPRQILKKQIKAAADAGMKAMVGTELEFVVFADTYEEAWDKGYKNLTPVNQYNVDYSILGGSRIEPLLRQIRLGMTGAGMQVESVKGECNFGQHEIAFKYSDALSACDNHVIYKNGAKEISAQMGYALTFMAKPNQKEGNSSHIHLSFRGLGDEMVMADDKDKEHGLSEVGRQFIAGQIKHLRELSLLFAPNINSYKRYVPGSFAPTAVRWGRDNRTCALRLVGHGQSLRLENRVPGGDVNPYLAVAGIIAAGLDGIKNKMTLEEAFAGNAYDSDSPRVPATMLEAQQLWVNSSWVKEAFGAEVQAHYANMAQVELDAYGKAVTDWELVRNFERF</sequence>
<name>A0A6J7EAD3_9ZZZZ</name>
<evidence type="ECO:0000259" key="5">
    <source>
        <dbReference type="PROSITE" id="PS51986"/>
    </source>
</evidence>
<dbReference type="InterPro" id="IPR008147">
    <property type="entry name" value="Gln_synt_N"/>
</dbReference>
<comment type="similarity">
    <text evidence="1">Belongs to the glutamine synthetase family.</text>
</comment>
<dbReference type="Gene3D" id="3.30.590.10">
    <property type="entry name" value="Glutamine synthetase/guanido kinase, catalytic domain"/>
    <property type="match status" value="1"/>
</dbReference>
<dbReference type="SUPFAM" id="SSF55931">
    <property type="entry name" value="Glutamine synthetase/guanido kinase"/>
    <property type="match status" value="1"/>
</dbReference>
<dbReference type="AlphaFoldDB" id="A0A6J7EAD3"/>
<dbReference type="PANTHER" id="PTHR43785">
    <property type="entry name" value="GAMMA-GLUTAMYLPUTRESCINE SYNTHETASE"/>
    <property type="match status" value="1"/>
</dbReference>
<keyword evidence="4" id="KW-0067">ATP-binding</keyword>
<dbReference type="GO" id="GO:0006542">
    <property type="term" value="P:glutamine biosynthetic process"/>
    <property type="evidence" value="ECO:0007669"/>
    <property type="project" value="InterPro"/>
</dbReference>
<evidence type="ECO:0000256" key="2">
    <source>
        <dbReference type="ARBA" id="ARBA00022598"/>
    </source>
</evidence>
<dbReference type="GO" id="GO:0004356">
    <property type="term" value="F:glutamine synthetase activity"/>
    <property type="evidence" value="ECO:0007669"/>
    <property type="project" value="InterPro"/>
</dbReference>
<dbReference type="PROSITE" id="PS51987">
    <property type="entry name" value="GS_CATALYTIC"/>
    <property type="match status" value="1"/>
</dbReference>
<proteinExistence type="inferred from homology"/>
<dbReference type="InterPro" id="IPR008146">
    <property type="entry name" value="Gln_synth_cat_dom"/>
</dbReference>
<evidence type="ECO:0000259" key="6">
    <source>
        <dbReference type="PROSITE" id="PS51987"/>
    </source>
</evidence>
<organism evidence="7">
    <name type="scientific">freshwater metagenome</name>
    <dbReference type="NCBI Taxonomy" id="449393"/>
    <lineage>
        <taxon>unclassified sequences</taxon>
        <taxon>metagenomes</taxon>
        <taxon>ecological metagenomes</taxon>
    </lineage>
</organism>
<dbReference type="SMART" id="SM01230">
    <property type="entry name" value="Gln-synt_C"/>
    <property type="match status" value="1"/>
</dbReference>
<reference evidence="7" key="1">
    <citation type="submission" date="2020-05" db="EMBL/GenBank/DDBJ databases">
        <authorList>
            <person name="Chiriac C."/>
            <person name="Salcher M."/>
            <person name="Ghai R."/>
            <person name="Kavagutti S V."/>
        </authorList>
    </citation>
    <scope>NUCLEOTIDE SEQUENCE</scope>
</reference>
<feature type="domain" description="GS catalytic" evidence="6">
    <location>
        <begin position="119"/>
        <end position="452"/>
    </location>
</feature>
<protein>
    <submittedName>
        <fullName evidence="7">Unannotated protein</fullName>
    </submittedName>
</protein>
<keyword evidence="2" id="KW-0436">Ligase</keyword>
<dbReference type="PANTHER" id="PTHR43785:SF12">
    <property type="entry name" value="TYPE-1 GLUTAMINE SYNTHETASE 2"/>
    <property type="match status" value="1"/>
</dbReference>
<evidence type="ECO:0000256" key="1">
    <source>
        <dbReference type="ARBA" id="ARBA00009897"/>
    </source>
</evidence>
<dbReference type="Pfam" id="PF00120">
    <property type="entry name" value="Gln-synt_C"/>
    <property type="match status" value="1"/>
</dbReference>
<keyword evidence="3" id="KW-0547">Nucleotide-binding</keyword>
<dbReference type="SUPFAM" id="SSF54368">
    <property type="entry name" value="Glutamine synthetase, N-terminal domain"/>
    <property type="match status" value="1"/>
</dbReference>
<dbReference type="EMBL" id="CAFBLW010000084">
    <property type="protein sequence ID" value="CAB4879906.1"/>
    <property type="molecule type" value="Genomic_DNA"/>
</dbReference>
<dbReference type="FunFam" id="3.30.590.10:FF:000005">
    <property type="entry name" value="Probable glutamine synthetase"/>
    <property type="match status" value="1"/>
</dbReference>
<evidence type="ECO:0000256" key="4">
    <source>
        <dbReference type="ARBA" id="ARBA00022840"/>
    </source>
</evidence>
<gene>
    <name evidence="7" type="ORF">UFOPK3461_00862</name>
</gene>
<evidence type="ECO:0000256" key="3">
    <source>
        <dbReference type="ARBA" id="ARBA00022741"/>
    </source>
</evidence>
<accession>A0A6J7EAD3</accession>
<dbReference type="InterPro" id="IPR014746">
    <property type="entry name" value="Gln_synth/guanido_kin_cat_dom"/>
</dbReference>